<dbReference type="SUPFAM" id="SSF56672">
    <property type="entry name" value="DNA/RNA polymerases"/>
    <property type="match status" value="1"/>
</dbReference>
<evidence type="ECO:0000259" key="1">
    <source>
        <dbReference type="Pfam" id="PF07727"/>
    </source>
</evidence>
<dbReference type="InterPro" id="IPR013103">
    <property type="entry name" value="RVT_2"/>
</dbReference>
<reference evidence="2" key="2">
    <citation type="submission" date="2020-07" db="EMBL/GenBank/DDBJ databases">
        <authorList>
            <person name="Vera ALvarez R."/>
            <person name="Arias-Moreno D.M."/>
            <person name="Jimenez-Jacinto V."/>
            <person name="Jimenez-Bremont J.F."/>
            <person name="Swaminathan K."/>
            <person name="Moose S.P."/>
            <person name="Guerrero-Gonzalez M.L."/>
            <person name="Marino-Ramirez L."/>
            <person name="Landsman D."/>
            <person name="Rodriguez-Kessler M."/>
            <person name="Delgado-Sanchez P."/>
        </authorList>
    </citation>
    <scope>NUCLEOTIDE SEQUENCE</scope>
    <source>
        <tissue evidence="2">Cladode</tissue>
    </source>
</reference>
<accession>A0A7C8YUT2</accession>
<dbReference type="PANTHER" id="PTHR11439:SF498">
    <property type="entry name" value="DNAK FAMILY PROTEIN"/>
    <property type="match status" value="1"/>
</dbReference>
<proteinExistence type="predicted"/>
<feature type="domain" description="Reverse transcriptase Ty1/copia-type" evidence="1">
    <location>
        <begin position="5"/>
        <end position="96"/>
    </location>
</feature>
<evidence type="ECO:0000313" key="2">
    <source>
        <dbReference type="EMBL" id="MBA4627159.1"/>
    </source>
</evidence>
<dbReference type="AlphaFoldDB" id="A0A7C8YUT2"/>
<sequence>MQQMLFTKSCATGDFLAVLIYVDDMILTASNPSSLADLKQYLHSQFHMKDLGILSYFLGLEIQSSSKGFFISQKKYVHDLLTEMHMLHSKPLQLPMGSHVKLTNFEGHKLSSPEVYRRLVGKLIYLTITRPDISFAVQVLSQFMHEPTEAHLGAAKHVLRYLNNTPNQGIFLSSCAAINLTGYCDSDWGSCCDSRKSTTGFCILLGSSPISWKVKKQSVVARSSAEAEYRAMASTCCELVWLLALLKDLGLANLTPVTLYCDNQAALHIAANPVFHERTKHIEVDCHYIRDQLTANKIQPAYVSNHDQLADIFTKPLPVSQHQYLLSKLGVCSSFPHTT</sequence>
<name>A0A7C8YUT2_OPUST</name>
<dbReference type="EMBL" id="GISG01060597">
    <property type="protein sequence ID" value="MBA4627159.1"/>
    <property type="molecule type" value="Transcribed_RNA"/>
</dbReference>
<protein>
    <recommendedName>
        <fullName evidence="1">Reverse transcriptase Ty1/copia-type domain-containing protein</fullName>
    </recommendedName>
</protein>
<dbReference type="InterPro" id="IPR043502">
    <property type="entry name" value="DNA/RNA_pol_sf"/>
</dbReference>
<reference evidence="2" key="1">
    <citation type="journal article" date="2013" name="J. Plant Res.">
        <title>Effect of fungi and light on seed germination of three Opuntia species from semiarid lands of central Mexico.</title>
        <authorList>
            <person name="Delgado-Sanchez P."/>
            <person name="Jimenez-Bremont J.F."/>
            <person name="Guerrero-Gonzalez Mde L."/>
            <person name="Flores J."/>
        </authorList>
    </citation>
    <scope>NUCLEOTIDE SEQUENCE</scope>
    <source>
        <tissue evidence="2">Cladode</tissue>
    </source>
</reference>
<dbReference type="Pfam" id="PF07727">
    <property type="entry name" value="RVT_2"/>
    <property type="match status" value="1"/>
</dbReference>
<organism evidence="2">
    <name type="scientific">Opuntia streptacantha</name>
    <name type="common">Prickly pear cactus</name>
    <name type="synonym">Opuntia cardona</name>
    <dbReference type="NCBI Taxonomy" id="393608"/>
    <lineage>
        <taxon>Eukaryota</taxon>
        <taxon>Viridiplantae</taxon>
        <taxon>Streptophyta</taxon>
        <taxon>Embryophyta</taxon>
        <taxon>Tracheophyta</taxon>
        <taxon>Spermatophyta</taxon>
        <taxon>Magnoliopsida</taxon>
        <taxon>eudicotyledons</taxon>
        <taxon>Gunneridae</taxon>
        <taxon>Pentapetalae</taxon>
        <taxon>Caryophyllales</taxon>
        <taxon>Cactineae</taxon>
        <taxon>Cactaceae</taxon>
        <taxon>Opuntioideae</taxon>
        <taxon>Opuntia</taxon>
    </lineage>
</organism>
<dbReference type="CDD" id="cd09272">
    <property type="entry name" value="RNase_HI_RT_Ty1"/>
    <property type="match status" value="1"/>
</dbReference>
<dbReference type="PANTHER" id="PTHR11439">
    <property type="entry name" value="GAG-POL-RELATED RETROTRANSPOSON"/>
    <property type="match status" value="1"/>
</dbReference>